<evidence type="ECO:0000313" key="3">
    <source>
        <dbReference type="Proteomes" id="UP000535543"/>
    </source>
</evidence>
<evidence type="ECO:0000313" key="2">
    <source>
        <dbReference type="EMBL" id="NMN95797.1"/>
    </source>
</evidence>
<dbReference type="PANTHER" id="PTHR48050">
    <property type="entry name" value="STEROL 3-BETA-GLUCOSYLTRANSFERASE"/>
    <property type="match status" value="1"/>
</dbReference>
<dbReference type="CDD" id="cd03784">
    <property type="entry name" value="GT1_Gtf-like"/>
    <property type="match status" value="1"/>
</dbReference>
<sequence length="415" mass="43739">MNPTSTDWGTRLNHSSGSVVFPGRVAIHGSRRRTDMKRLTVVLSARPSYGHVYPMMPLAYALRAAGHRVIFATGAGFVPRLRALGFETYSVGLSIAAAMTEAHRRLGNTAHGPDWEVGFTAFVEVAGAATAADLLPILHFTRADLVVYDQVDFGAAVAAASEGIPAVVHSVSRKLPAEIEALADGLLSALWAKYGFDEAPLDVFVGDAYLGIFPPSLENPTFLDHPAWIPLRPVPWSEPTSPLPQSVTGPGPLAYVTLGTVAASPDIVAHAINGLVDEGARVVVALGATDDVPLGNVPDGVTIMPFVHQADLLPNIDLAIHHGGSGTMLGALSCGIPSIIVPLDADQPINAGIAAQRGVAIAMDPADVTRESVCDNVRSLLRRDKYRSAAHDVAMEIEKMPHPGEVVADLVALTR</sequence>
<dbReference type="GO" id="GO:0008194">
    <property type="term" value="F:UDP-glycosyltransferase activity"/>
    <property type="evidence" value="ECO:0007669"/>
    <property type="project" value="InterPro"/>
</dbReference>
<dbReference type="Gene3D" id="3.40.50.2000">
    <property type="entry name" value="Glycogen Phosphorylase B"/>
    <property type="match status" value="2"/>
</dbReference>
<reference evidence="2 3" key="2">
    <citation type="submission" date="2020-06" db="EMBL/GenBank/DDBJ databases">
        <title>Antribacter stalactiti gen. nov., sp. nov., a new member of the family Nacardiaceae isolated from a cave.</title>
        <authorList>
            <person name="Kim I.S."/>
        </authorList>
    </citation>
    <scope>NUCLEOTIDE SEQUENCE [LARGE SCALE GENOMIC DNA]</scope>
    <source>
        <strain evidence="2 3">YC2-7</strain>
    </source>
</reference>
<dbReference type="InterPro" id="IPR010610">
    <property type="entry name" value="EryCIII-like_C"/>
</dbReference>
<dbReference type="GO" id="GO:0016758">
    <property type="term" value="F:hexosyltransferase activity"/>
    <property type="evidence" value="ECO:0007669"/>
    <property type="project" value="UniProtKB-ARBA"/>
</dbReference>
<dbReference type="Pfam" id="PF06722">
    <property type="entry name" value="EryCIII-like_C"/>
    <property type="match status" value="1"/>
</dbReference>
<dbReference type="SUPFAM" id="SSF53756">
    <property type="entry name" value="UDP-Glycosyltransferase/glycogen phosphorylase"/>
    <property type="match status" value="1"/>
</dbReference>
<proteinExistence type="predicted"/>
<reference evidence="2 3" key="1">
    <citation type="submission" date="2019-05" db="EMBL/GenBank/DDBJ databases">
        <authorList>
            <person name="Lee S.D."/>
        </authorList>
    </citation>
    <scope>NUCLEOTIDE SEQUENCE [LARGE SCALE GENOMIC DNA]</scope>
    <source>
        <strain evidence="2 3">YC2-7</strain>
    </source>
</reference>
<dbReference type="EMBL" id="VCQU01000004">
    <property type="protein sequence ID" value="NMN95797.1"/>
    <property type="molecule type" value="Genomic_DNA"/>
</dbReference>
<comment type="caution">
    <text evidence="2">The sequence shown here is derived from an EMBL/GenBank/DDBJ whole genome shotgun (WGS) entry which is preliminary data.</text>
</comment>
<dbReference type="GO" id="GO:0017000">
    <property type="term" value="P:antibiotic biosynthetic process"/>
    <property type="evidence" value="ECO:0007669"/>
    <property type="project" value="UniProtKB-ARBA"/>
</dbReference>
<dbReference type="InterPro" id="IPR050426">
    <property type="entry name" value="Glycosyltransferase_28"/>
</dbReference>
<dbReference type="InterPro" id="IPR002213">
    <property type="entry name" value="UDP_glucos_trans"/>
</dbReference>
<evidence type="ECO:0000259" key="1">
    <source>
        <dbReference type="Pfam" id="PF06722"/>
    </source>
</evidence>
<dbReference type="AlphaFoldDB" id="A0A848KIT4"/>
<feature type="domain" description="Erythromycin biosynthesis protein CIII-like C-terminal" evidence="1">
    <location>
        <begin position="275"/>
        <end position="413"/>
    </location>
</feature>
<organism evidence="2 3">
    <name type="scientific">Antrihabitans stalactiti</name>
    <dbReference type="NCBI Taxonomy" id="2584121"/>
    <lineage>
        <taxon>Bacteria</taxon>
        <taxon>Bacillati</taxon>
        <taxon>Actinomycetota</taxon>
        <taxon>Actinomycetes</taxon>
        <taxon>Mycobacteriales</taxon>
        <taxon>Nocardiaceae</taxon>
        <taxon>Antrihabitans</taxon>
    </lineage>
</organism>
<accession>A0A848KIT4</accession>
<gene>
    <name evidence="2" type="ORF">FGL95_12205</name>
</gene>
<dbReference type="Proteomes" id="UP000535543">
    <property type="component" value="Unassembled WGS sequence"/>
</dbReference>
<dbReference type="PANTHER" id="PTHR48050:SF13">
    <property type="entry name" value="STEROL 3-BETA-GLUCOSYLTRANSFERASE UGT80A2"/>
    <property type="match status" value="1"/>
</dbReference>
<protein>
    <submittedName>
        <fullName evidence="2">Glycosyltransferase family 1 protein</fullName>
    </submittedName>
</protein>
<keyword evidence="2" id="KW-0808">Transferase</keyword>
<keyword evidence="3" id="KW-1185">Reference proteome</keyword>
<name>A0A848KIT4_9NOCA</name>